<proteinExistence type="predicted"/>
<dbReference type="EMBL" id="QTSX02003910">
    <property type="protein sequence ID" value="KAJ9067683.1"/>
    <property type="molecule type" value="Genomic_DNA"/>
</dbReference>
<sequence length="82" mass="9120">MSFEREAKLTKLGSHPGEEICQVVIQCSTGIIAQTGVQKDKTGDNQGKKKFSTISSMLERSQGVYLGAYFKTSSKSWNFLRK</sequence>
<comment type="caution">
    <text evidence="1">The sequence shown here is derived from an EMBL/GenBank/DDBJ whole genome shotgun (WGS) entry which is preliminary data.</text>
</comment>
<accession>A0ACC2SZA4</accession>
<protein>
    <submittedName>
        <fullName evidence="1">Uncharacterized protein</fullName>
    </submittedName>
</protein>
<evidence type="ECO:0000313" key="1">
    <source>
        <dbReference type="EMBL" id="KAJ9067683.1"/>
    </source>
</evidence>
<reference evidence="1" key="1">
    <citation type="submission" date="2022-04" db="EMBL/GenBank/DDBJ databases">
        <title>Genome of the entomopathogenic fungus Entomophthora muscae.</title>
        <authorList>
            <person name="Elya C."/>
            <person name="Lovett B.R."/>
            <person name="Lee E."/>
            <person name="Macias A.M."/>
            <person name="Hajek A.E."/>
            <person name="De Bivort B.L."/>
            <person name="Kasson M.T."/>
            <person name="De Fine Licht H.H."/>
            <person name="Stajich J.E."/>
        </authorList>
    </citation>
    <scope>NUCLEOTIDE SEQUENCE</scope>
    <source>
        <strain evidence="1">Berkeley</strain>
    </source>
</reference>
<evidence type="ECO:0000313" key="2">
    <source>
        <dbReference type="Proteomes" id="UP001165960"/>
    </source>
</evidence>
<keyword evidence="2" id="KW-1185">Reference proteome</keyword>
<gene>
    <name evidence="1" type="ORF">DSO57_1036669</name>
</gene>
<name>A0ACC2SZA4_9FUNG</name>
<dbReference type="Proteomes" id="UP001165960">
    <property type="component" value="Unassembled WGS sequence"/>
</dbReference>
<organism evidence="1 2">
    <name type="scientific">Entomophthora muscae</name>
    <dbReference type="NCBI Taxonomy" id="34485"/>
    <lineage>
        <taxon>Eukaryota</taxon>
        <taxon>Fungi</taxon>
        <taxon>Fungi incertae sedis</taxon>
        <taxon>Zoopagomycota</taxon>
        <taxon>Entomophthoromycotina</taxon>
        <taxon>Entomophthoromycetes</taxon>
        <taxon>Entomophthorales</taxon>
        <taxon>Entomophthoraceae</taxon>
        <taxon>Entomophthora</taxon>
    </lineage>
</organism>